<dbReference type="Gramene" id="TuG1812G0300004839.01.T01">
    <property type="protein sequence ID" value="TuG1812G0300004839.01.T01.cds338152"/>
    <property type="gene ID" value="TuG1812G0300004839.01"/>
</dbReference>
<feature type="domain" description="Disease resistance R13L4/SHOC-2-like LRR" evidence="2">
    <location>
        <begin position="153"/>
        <end position="391"/>
    </location>
</feature>
<keyword evidence="1" id="KW-0677">Repeat</keyword>
<organism evidence="3 4">
    <name type="scientific">Triticum urartu</name>
    <name type="common">Red wild einkorn</name>
    <name type="synonym">Crithodium urartu</name>
    <dbReference type="NCBI Taxonomy" id="4572"/>
    <lineage>
        <taxon>Eukaryota</taxon>
        <taxon>Viridiplantae</taxon>
        <taxon>Streptophyta</taxon>
        <taxon>Embryophyta</taxon>
        <taxon>Tracheophyta</taxon>
        <taxon>Spermatophyta</taxon>
        <taxon>Magnoliopsida</taxon>
        <taxon>Liliopsida</taxon>
        <taxon>Poales</taxon>
        <taxon>Poaceae</taxon>
        <taxon>BOP clade</taxon>
        <taxon>Pooideae</taxon>
        <taxon>Triticodae</taxon>
        <taxon>Triticeae</taxon>
        <taxon>Triticinae</taxon>
        <taxon>Triticum</taxon>
    </lineage>
</organism>
<dbReference type="Pfam" id="PF23598">
    <property type="entry name" value="LRR_14"/>
    <property type="match status" value="1"/>
</dbReference>
<dbReference type="AlphaFoldDB" id="A0A8R7PYG9"/>
<dbReference type="InterPro" id="IPR055414">
    <property type="entry name" value="LRR_R13L4/SHOC2-like"/>
</dbReference>
<evidence type="ECO:0000256" key="1">
    <source>
        <dbReference type="ARBA" id="ARBA00022737"/>
    </source>
</evidence>
<protein>
    <recommendedName>
        <fullName evidence="2">Disease resistance R13L4/SHOC-2-like LRR domain-containing protein</fullName>
    </recommendedName>
</protein>
<dbReference type="InterPro" id="IPR001611">
    <property type="entry name" value="Leu-rich_rpt"/>
</dbReference>
<dbReference type="Proteomes" id="UP000015106">
    <property type="component" value="Chromosome 3"/>
</dbReference>
<dbReference type="InterPro" id="IPR032675">
    <property type="entry name" value="LRR_dom_sf"/>
</dbReference>
<dbReference type="Gene3D" id="3.80.10.10">
    <property type="entry name" value="Ribonuclease Inhibitor"/>
    <property type="match status" value="1"/>
</dbReference>
<dbReference type="SUPFAM" id="SSF52047">
    <property type="entry name" value="RNI-like"/>
    <property type="match status" value="1"/>
</dbReference>
<dbReference type="PANTHER" id="PTHR47186:SF57">
    <property type="entry name" value="OS02G0478300 PROTEIN"/>
    <property type="match status" value="1"/>
</dbReference>
<name>A0A8R7PYG9_TRIUA</name>
<reference evidence="3" key="3">
    <citation type="submission" date="2022-06" db="UniProtKB">
        <authorList>
            <consortium name="EnsemblPlants"/>
        </authorList>
    </citation>
    <scope>IDENTIFICATION</scope>
</reference>
<accession>A0A8R7PYG9</accession>
<evidence type="ECO:0000313" key="4">
    <source>
        <dbReference type="Proteomes" id="UP000015106"/>
    </source>
</evidence>
<sequence length="395" mass="44867">MLQFLVSKSEQNFFLTTSHTVNSTAAAAAEGDMTQMIQRIFLHRPDQELPTLLGTIDLSHTRSLIVSGSVNRIPLDKFIHLAMLDLEGWENLEDVDLVQICSSNFFLLKYLSVRNTRVSKLPPQISELGYLETLDISHTQISEIPIEVWGLPKLWSLDLRGTQVRQLPRDVATCLRHLLVSGHKLDETIMEIPDDILYWNLLETLATIDIRNWSSWVFKYLADLRFLEVLAVTWSFHQCYDEEYQTALRSVIQRLGCLKSLTIQCEVGCSMEFLDSLSDMPNDLSDGPKDLQNLIITARFLTVPKWIQGLNHLAFLHITVCKLLPDDLKILGSLHKLECLVLGLDFLPQEAVVIERGAFHQLLRLSVSCRIAWLNFGEGAMLKLTDLDLNLSTGP</sequence>
<evidence type="ECO:0000259" key="2">
    <source>
        <dbReference type="Pfam" id="PF23598"/>
    </source>
</evidence>
<proteinExistence type="predicted"/>
<dbReference type="Pfam" id="PF00560">
    <property type="entry name" value="LRR_1"/>
    <property type="match status" value="1"/>
</dbReference>
<reference evidence="4" key="1">
    <citation type="journal article" date="2013" name="Nature">
        <title>Draft genome of the wheat A-genome progenitor Triticum urartu.</title>
        <authorList>
            <person name="Ling H.Q."/>
            <person name="Zhao S."/>
            <person name="Liu D."/>
            <person name="Wang J."/>
            <person name="Sun H."/>
            <person name="Zhang C."/>
            <person name="Fan H."/>
            <person name="Li D."/>
            <person name="Dong L."/>
            <person name="Tao Y."/>
            <person name="Gao C."/>
            <person name="Wu H."/>
            <person name="Li Y."/>
            <person name="Cui Y."/>
            <person name="Guo X."/>
            <person name="Zheng S."/>
            <person name="Wang B."/>
            <person name="Yu K."/>
            <person name="Liang Q."/>
            <person name="Yang W."/>
            <person name="Lou X."/>
            <person name="Chen J."/>
            <person name="Feng M."/>
            <person name="Jian J."/>
            <person name="Zhang X."/>
            <person name="Luo G."/>
            <person name="Jiang Y."/>
            <person name="Liu J."/>
            <person name="Wang Z."/>
            <person name="Sha Y."/>
            <person name="Zhang B."/>
            <person name="Wu H."/>
            <person name="Tang D."/>
            <person name="Shen Q."/>
            <person name="Xue P."/>
            <person name="Zou S."/>
            <person name="Wang X."/>
            <person name="Liu X."/>
            <person name="Wang F."/>
            <person name="Yang Y."/>
            <person name="An X."/>
            <person name="Dong Z."/>
            <person name="Zhang K."/>
            <person name="Zhang X."/>
            <person name="Luo M.C."/>
            <person name="Dvorak J."/>
            <person name="Tong Y."/>
            <person name="Wang J."/>
            <person name="Yang H."/>
            <person name="Li Z."/>
            <person name="Wang D."/>
            <person name="Zhang A."/>
            <person name="Wang J."/>
        </authorList>
    </citation>
    <scope>NUCLEOTIDE SEQUENCE</scope>
    <source>
        <strain evidence="4">cv. G1812</strain>
    </source>
</reference>
<evidence type="ECO:0000313" key="3">
    <source>
        <dbReference type="EnsemblPlants" id="TuG1812G0300004839.01.T01.cds338152"/>
    </source>
</evidence>
<dbReference type="PANTHER" id="PTHR47186">
    <property type="entry name" value="LEUCINE-RICH REPEAT-CONTAINING PROTEIN 57"/>
    <property type="match status" value="1"/>
</dbReference>
<reference evidence="3" key="2">
    <citation type="submission" date="2018-03" db="EMBL/GenBank/DDBJ databases">
        <title>The Triticum urartu genome reveals the dynamic nature of wheat genome evolution.</title>
        <authorList>
            <person name="Ling H."/>
            <person name="Ma B."/>
            <person name="Shi X."/>
            <person name="Liu H."/>
            <person name="Dong L."/>
            <person name="Sun H."/>
            <person name="Cao Y."/>
            <person name="Gao Q."/>
            <person name="Zheng S."/>
            <person name="Li Y."/>
            <person name="Yu Y."/>
            <person name="Du H."/>
            <person name="Qi M."/>
            <person name="Li Y."/>
            <person name="Yu H."/>
            <person name="Cui Y."/>
            <person name="Wang N."/>
            <person name="Chen C."/>
            <person name="Wu H."/>
            <person name="Zhao Y."/>
            <person name="Zhang J."/>
            <person name="Li Y."/>
            <person name="Zhou W."/>
            <person name="Zhang B."/>
            <person name="Hu W."/>
            <person name="Eijk M."/>
            <person name="Tang J."/>
            <person name="Witsenboer H."/>
            <person name="Zhao S."/>
            <person name="Li Z."/>
            <person name="Zhang A."/>
            <person name="Wang D."/>
            <person name="Liang C."/>
        </authorList>
    </citation>
    <scope>NUCLEOTIDE SEQUENCE [LARGE SCALE GENOMIC DNA]</scope>
    <source>
        <strain evidence="3">cv. G1812</strain>
    </source>
</reference>
<keyword evidence="4" id="KW-1185">Reference proteome</keyword>
<dbReference type="EnsemblPlants" id="TuG1812G0300004839.01.T01">
    <property type="protein sequence ID" value="TuG1812G0300004839.01.T01.cds338152"/>
    <property type="gene ID" value="TuG1812G0300004839.01"/>
</dbReference>